<evidence type="ECO:0000313" key="2">
    <source>
        <dbReference type="WBParaSite" id="ES5_v2.g23855.t1"/>
    </source>
</evidence>
<name>A0AC34G2P8_9BILA</name>
<proteinExistence type="predicted"/>
<dbReference type="WBParaSite" id="ES5_v2.g23855.t1">
    <property type="protein sequence ID" value="ES5_v2.g23855.t1"/>
    <property type="gene ID" value="ES5_v2.g23855"/>
</dbReference>
<sequence length="225" mass="26519">MASINNLQLASNKKFPTYDEYRASCGHQNFAFRESIMNYMAKKSDKSLRQYNKLIRSCKYFFVKDPILILHCLHFDGEEWIRCIKESCLDLKTETVKIDLKKIRSKINVTVVSKLCTGNVDRLELENQRLSFKDLLLFSKNVGFLTLDKCSVFEENGNEVAFERIVSSFQYREMLQRIVDEILEGPRFYLAPFFEFNGQLKRRKLLKLWNKDFDSELDARKAAFS</sequence>
<dbReference type="Proteomes" id="UP000887579">
    <property type="component" value="Unplaced"/>
</dbReference>
<reference evidence="2" key="1">
    <citation type="submission" date="2022-11" db="UniProtKB">
        <authorList>
            <consortium name="WormBaseParasite"/>
        </authorList>
    </citation>
    <scope>IDENTIFICATION</scope>
</reference>
<accession>A0AC34G2P8</accession>
<organism evidence="1 2">
    <name type="scientific">Panagrolaimus sp. ES5</name>
    <dbReference type="NCBI Taxonomy" id="591445"/>
    <lineage>
        <taxon>Eukaryota</taxon>
        <taxon>Metazoa</taxon>
        <taxon>Ecdysozoa</taxon>
        <taxon>Nematoda</taxon>
        <taxon>Chromadorea</taxon>
        <taxon>Rhabditida</taxon>
        <taxon>Tylenchina</taxon>
        <taxon>Panagrolaimomorpha</taxon>
        <taxon>Panagrolaimoidea</taxon>
        <taxon>Panagrolaimidae</taxon>
        <taxon>Panagrolaimus</taxon>
    </lineage>
</organism>
<protein>
    <submittedName>
        <fullName evidence="2">Uncharacterized protein</fullName>
    </submittedName>
</protein>
<evidence type="ECO:0000313" key="1">
    <source>
        <dbReference type="Proteomes" id="UP000887579"/>
    </source>
</evidence>